<dbReference type="InterPro" id="IPR003593">
    <property type="entry name" value="AAA+_ATPase"/>
</dbReference>
<dbReference type="InterPro" id="IPR008268">
    <property type="entry name" value="Peptidase_S16_AS"/>
</dbReference>
<dbReference type="SMART" id="SM00382">
    <property type="entry name" value="AAA"/>
    <property type="match status" value="1"/>
</dbReference>
<dbReference type="EC" id="3.4.21.53" evidence="9 10"/>
<dbReference type="InterPro" id="IPR003111">
    <property type="entry name" value="Lon_prtase_N"/>
</dbReference>
<feature type="binding site" evidence="9">
    <location>
        <begin position="347"/>
        <end position="354"/>
    </location>
    <ligand>
        <name>ATP</name>
        <dbReference type="ChEBI" id="CHEBI:30616"/>
    </ligand>
</feature>
<keyword evidence="8 9" id="KW-0346">Stress response</keyword>
<keyword evidence="4 9" id="KW-0547">Nucleotide-binding</keyword>
<dbReference type="RefSeq" id="WP_394832056.1">
    <property type="nucleotide sequence ID" value="NZ_CP089929.1"/>
</dbReference>
<dbReference type="InterPro" id="IPR027065">
    <property type="entry name" value="Lon_Prtase"/>
</dbReference>
<dbReference type="Gene3D" id="1.10.8.60">
    <property type="match status" value="1"/>
</dbReference>
<evidence type="ECO:0000256" key="1">
    <source>
        <dbReference type="ARBA" id="ARBA00004496"/>
    </source>
</evidence>
<evidence type="ECO:0000256" key="3">
    <source>
        <dbReference type="ARBA" id="ARBA00022670"/>
    </source>
</evidence>
<dbReference type="InterPro" id="IPR046336">
    <property type="entry name" value="Lon_prtase_N_sf"/>
</dbReference>
<dbReference type="SMART" id="SM00464">
    <property type="entry name" value="LON"/>
    <property type="match status" value="1"/>
</dbReference>
<dbReference type="PROSITE" id="PS51787">
    <property type="entry name" value="LON_N"/>
    <property type="match status" value="1"/>
</dbReference>
<accession>A0ABZ2KXF0</accession>
<dbReference type="Gene3D" id="2.30.130.40">
    <property type="entry name" value="LON domain-like"/>
    <property type="match status" value="1"/>
</dbReference>
<evidence type="ECO:0000256" key="10">
    <source>
        <dbReference type="PIRNR" id="PIRNR001174"/>
    </source>
</evidence>
<comment type="induction">
    <text evidence="9">By heat shock.</text>
</comment>
<proteinExistence type="evidence at transcript level"/>
<dbReference type="PROSITE" id="PS51786">
    <property type="entry name" value="LON_PROTEOLYTIC"/>
    <property type="match status" value="1"/>
</dbReference>
<dbReference type="Proteomes" id="UP001374803">
    <property type="component" value="Chromosome"/>
</dbReference>
<dbReference type="GO" id="GO:0004252">
    <property type="term" value="F:serine-type endopeptidase activity"/>
    <property type="evidence" value="ECO:0007669"/>
    <property type="project" value="UniProtKB-EC"/>
</dbReference>
<organism evidence="16 17">
    <name type="scientific">Pendulispora rubella</name>
    <dbReference type="NCBI Taxonomy" id="2741070"/>
    <lineage>
        <taxon>Bacteria</taxon>
        <taxon>Pseudomonadati</taxon>
        <taxon>Myxococcota</taxon>
        <taxon>Myxococcia</taxon>
        <taxon>Myxococcales</taxon>
        <taxon>Sorangiineae</taxon>
        <taxon>Pendulisporaceae</taxon>
        <taxon>Pendulispora</taxon>
    </lineage>
</organism>
<dbReference type="SUPFAM" id="SSF88697">
    <property type="entry name" value="PUA domain-like"/>
    <property type="match status" value="1"/>
</dbReference>
<dbReference type="InterPro" id="IPR008269">
    <property type="entry name" value="Lon_proteolytic"/>
</dbReference>
<dbReference type="NCBIfam" id="TIGR00763">
    <property type="entry name" value="lon"/>
    <property type="match status" value="1"/>
</dbReference>
<evidence type="ECO:0000256" key="8">
    <source>
        <dbReference type="ARBA" id="ARBA00023016"/>
    </source>
</evidence>
<evidence type="ECO:0000256" key="9">
    <source>
        <dbReference type="HAMAP-Rule" id="MF_01973"/>
    </source>
</evidence>
<evidence type="ECO:0000256" key="5">
    <source>
        <dbReference type="ARBA" id="ARBA00022801"/>
    </source>
</evidence>
<dbReference type="InterPro" id="IPR027543">
    <property type="entry name" value="Lon_bac"/>
</dbReference>
<evidence type="ECO:0000256" key="7">
    <source>
        <dbReference type="ARBA" id="ARBA00022840"/>
    </source>
</evidence>
<evidence type="ECO:0000313" key="16">
    <source>
        <dbReference type="EMBL" id="WXB02428.1"/>
    </source>
</evidence>
<dbReference type="PRINTS" id="PR00830">
    <property type="entry name" value="ENDOLAPTASE"/>
</dbReference>
<evidence type="ECO:0000256" key="11">
    <source>
        <dbReference type="PROSITE-ProRule" id="PRU01122"/>
    </source>
</evidence>
<evidence type="ECO:0000256" key="4">
    <source>
        <dbReference type="ARBA" id="ARBA00022741"/>
    </source>
</evidence>
<dbReference type="PANTHER" id="PTHR10046">
    <property type="entry name" value="ATP DEPENDENT LON PROTEASE FAMILY MEMBER"/>
    <property type="match status" value="1"/>
</dbReference>
<evidence type="ECO:0000256" key="13">
    <source>
        <dbReference type="SAM" id="MobiDB-lite"/>
    </source>
</evidence>
<dbReference type="Pfam" id="PF05362">
    <property type="entry name" value="Lon_C"/>
    <property type="match status" value="1"/>
</dbReference>
<dbReference type="HAMAP" id="MF_01973">
    <property type="entry name" value="lon_bact"/>
    <property type="match status" value="1"/>
</dbReference>
<protein>
    <recommendedName>
        <fullName evidence="9 10">Lon protease</fullName>
        <ecNumber evidence="9 10">3.4.21.53</ecNumber>
    </recommendedName>
    <alternativeName>
        <fullName evidence="9">ATP-dependent protease La</fullName>
    </alternativeName>
</protein>
<comment type="function">
    <text evidence="9">ATP-dependent serine protease that mediates the selective degradation of mutant and abnormal proteins as well as certain short-lived regulatory proteins. Required for cellular homeostasis and for survival from DNA damage and developmental changes induced by stress. Degrades polypeptides processively to yield small peptide fragments that are 5 to 10 amino acids long. Binds to DNA in a double-stranded, site-specific manner.</text>
</comment>
<feature type="active site" evidence="9 11">
    <location>
        <position position="716"/>
    </location>
</feature>
<gene>
    <name evidence="9 16" type="primary">lon</name>
    <name evidence="16" type="ORF">LVJ94_36620</name>
</gene>
<evidence type="ECO:0000256" key="12">
    <source>
        <dbReference type="RuleBase" id="RU000591"/>
    </source>
</evidence>
<dbReference type="SUPFAM" id="SSF52540">
    <property type="entry name" value="P-loop containing nucleoside triphosphate hydrolases"/>
    <property type="match status" value="1"/>
</dbReference>
<dbReference type="Gene3D" id="1.20.58.1480">
    <property type="match status" value="1"/>
</dbReference>
<feature type="domain" description="Lon N-terminal" evidence="15">
    <location>
        <begin position="7"/>
        <end position="197"/>
    </location>
</feature>
<dbReference type="Pfam" id="PF22667">
    <property type="entry name" value="Lon_lid"/>
    <property type="match status" value="1"/>
</dbReference>
<dbReference type="EMBL" id="CP089983">
    <property type="protein sequence ID" value="WXB02428.1"/>
    <property type="molecule type" value="Genomic_DNA"/>
</dbReference>
<evidence type="ECO:0000259" key="14">
    <source>
        <dbReference type="PROSITE" id="PS51786"/>
    </source>
</evidence>
<dbReference type="SUPFAM" id="SSF54211">
    <property type="entry name" value="Ribosomal protein S5 domain 2-like"/>
    <property type="match status" value="1"/>
</dbReference>
<feature type="region of interest" description="Disordered" evidence="13">
    <location>
        <begin position="761"/>
        <end position="794"/>
    </location>
</feature>
<evidence type="ECO:0000259" key="15">
    <source>
        <dbReference type="PROSITE" id="PS51787"/>
    </source>
</evidence>
<feature type="domain" description="Lon proteolytic" evidence="14">
    <location>
        <begin position="586"/>
        <end position="767"/>
    </location>
</feature>
<dbReference type="Gene3D" id="3.30.230.10">
    <property type="match status" value="1"/>
</dbReference>
<dbReference type="Gene3D" id="1.20.5.5270">
    <property type="match status" value="1"/>
</dbReference>
<dbReference type="CDD" id="cd19500">
    <property type="entry name" value="RecA-like_Lon"/>
    <property type="match status" value="1"/>
</dbReference>
<keyword evidence="17" id="KW-1185">Reference proteome</keyword>
<dbReference type="Pfam" id="PF00004">
    <property type="entry name" value="AAA"/>
    <property type="match status" value="1"/>
</dbReference>
<sequence length="794" mass="86291">MSSRTTFPLLPLRNGVIFPGTTVTLPLGRERSVALARAVRPGDILVVVTQKDGSVSEPTEDGLYHYGTFAKVQQIARAGDREYRMTVEGMGRFEMAHLVSSDPYWTAEGSVVEEPVSNPAEARMLARVLRERVEELAGRQGGAVSSSVRATEEQPGLVADQIAAGLGLATDKEMQVLQTTDVLERLRQVAALMAEVSTLSDMRRKIEGDVRKEIGKTQRDVLLREQMRAIQKELGDDKEDDIGRLRERLDNAGLSEEARAVADRELKRLEAMSPQSPESNVARTYLEALADLPWSARAEAKNDIDAIKEKLDADHHGLEDVKKRILEHMAVLKVSRNPRGTILCLAGPPGVGKTSLGQSIADATGRPFVRISLGGVRDEAEIRGHRRTYVGALPGRIVHALRKAKVKNPVFLLDEIDKLGQGWQGSPEAALLEVLDPEQNKAFTDHYLEVPFDLSEVIFIATANTLETLSAPLRDRLEILELAGYTPDEKVHIARSHLVPKALREHGLDLDALNLTDPALSAIITDYTREAGVRQLTRQLTKLVRALALEVARATDGKPHKLTIDADDLQTHLGKRRFFSEVAERTQVPGVATGLAWTPVGGDILFIETSRMPGRGRLEITGQLGDVMKESARAALTYVRSNASALGVDPGFLEGQDIHVHVPAGGVPKDGPSAGVTIFTALTSLLSGRKVRSDTAMTGEVTLRGRVLPVGGIKAKVLAAHRAGLTRVVLPEKNARDLDEVPEEVRKHLEIHFASDMSEVLAQALEKEGEGDTATPSPEPVATSTTTSTSTTTT</sequence>
<dbReference type="InterPro" id="IPR015947">
    <property type="entry name" value="PUA-like_sf"/>
</dbReference>
<comment type="subunit">
    <text evidence="9 10">Homohexamer. Organized in a ring with a central cavity.</text>
</comment>
<dbReference type="Pfam" id="PF02190">
    <property type="entry name" value="LON_substr_bdg"/>
    <property type="match status" value="1"/>
</dbReference>
<keyword evidence="3 9" id="KW-0645">Protease</keyword>
<reference evidence="16" key="1">
    <citation type="submission" date="2021-12" db="EMBL/GenBank/DDBJ databases">
        <title>Discovery of the Pendulisporaceae a myxobacterial family with distinct sporulation behavior and unique specialized metabolism.</title>
        <authorList>
            <person name="Garcia R."/>
            <person name="Popoff A."/>
            <person name="Bader C.D."/>
            <person name="Loehr J."/>
            <person name="Walesch S."/>
            <person name="Walt C."/>
            <person name="Boldt J."/>
            <person name="Bunk B."/>
            <person name="Haeckl F.J.F.P.J."/>
            <person name="Gunesch A.P."/>
            <person name="Birkelbach J."/>
            <person name="Nuebel U."/>
            <person name="Pietschmann T."/>
            <person name="Bach T."/>
            <person name="Mueller R."/>
        </authorList>
    </citation>
    <scope>NUCLEOTIDE SEQUENCE</scope>
    <source>
        <strain evidence="16">MSr11367</strain>
    </source>
</reference>
<evidence type="ECO:0000256" key="6">
    <source>
        <dbReference type="ARBA" id="ARBA00022825"/>
    </source>
</evidence>
<dbReference type="InterPro" id="IPR014721">
    <property type="entry name" value="Ribsml_uS5_D2-typ_fold_subgr"/>
</dbReference>
<dbReference type="InterPro" id="IPR020568">
    <property type="entry name" value="Ribosomal_Su5_D2-typ_SF"/>
</dbReference>
<dbReference type="InterPro" id="IPR004815">
    <property type="entry name" value="Lon_bac/euk-typ"/>
</dbReference>
<comment type="similarity">
    <text evidence="9 10 11 12">Belongs to the peptidase S16 family.</text>
</comment>
<dbReference type="InterPro" id="IPR003959">
    <property type="entry name" value="ATPase_AAA_core"/>
</dbReference>
<name>A0ABZ2KXF0_9BACT</name>
<keyword evidence="7 9" id="KW-0067">ATP-binding</keyword>
<comment type="catalytic activity">
    <reaction evidence="9 10 11">
        <text>Hydrolysis of proteins in presence of ATP.</text>
        <dbReference type="EC" id="3.4.21.53"/>
    </reaction>
</comment>
<keyword evidence="6 9" id="KW-0720">Serine protease</keyword>
<dbReference type="InterPro" id="IPR054594">
    <property type="entry name" value="Lon_lid"/>
</dbReference>
<feature type="compositionally biased region" description="Low complexity" evidence="13">
    <location>
        <begin position="783"/>
        <end position="794"/>
    </location>
</feature>
<dbReference type="PIRSF" id="PIRSF001174">
    <property type="entry name" value="Lon_proteas"/>
    <property type="match status" value="1"/>
</dbReference>
<keyword evidence="2 9" id="KW-0963">Cytoplasm</keyword>
<dbReference type="PROSITE" id="PS01046">
    <property type="entry name" value="LON_SER"/>
    <property type="match status" value="1"/>
</dbReference>
<feature type="active site" evidence="9 11">
    <location>
        <position position="673"/>
    </location>
</feature>
<dbReference type="InterPro" id="IPR027417">
    <property type="entry name" value="P-loop_NTPase"/>
</dbReference>
<keyword evidence="5 9" id="KW-0378">Hydrolase</keyword>
<evidence type="ECO:0000256" key="2">
    <source>
        <dbReference type="ARBA" id="ARBA00022490"/>
    </source>
</evidence>
<evidence type="ECO:0000313" key="17">
    <source>
        <dbReference type="Proteomes" id="UP001374803"/>
    </source>
</evidence>
<comment type="subcellular location">
    <subcellularLocation>
        <location evidence="1 9 10">Cytoplasm</location>
    </subcellularLocation>
</comment>
<dbReference type="Gene3D" id="3.40.50.300">
    <property type="entry name" value="P-loop containing nucleotide triphosphate hydrolases"/>
    <property type="match status" value="1"/>
</dbReference>